<proteinExistence type="predicted"/>
<evidence type="ECO:0000313" key="1">
    <source>
        <dbReference type="EMBL" id="MEQ2234781.1"/>
    </source>
</evidence>
<name>A0ABV0TPN5_9TELE</name>
<dbReference type="EMBL" id="JAHRIQ010041201">
    <property type="protein sequence ID" value="MEQ2234781.1"/>
    <property type="molecule type" value="Genomic_DNA"/>
</dbReference>
<accession>A0ABV0TPN5</accession>
<keyword evidence="2" id="KW-1185">Reference proteome</keyword>
<sequence length="101" mass="11613">MVTCFLTVSSFVVGEVMLFTFVYGSSVQPIYGLVLVPLDRFFSSNNELCVFLMFGFLFRKQKVDHLNVDGRLIVDYSSNKRWMLKKSLLFSPSMFCLVGFI</sequence>
<reference evidence="1 2" key="1">
    <citation type="submission" date="2021-06" db="EMBL/GenBank/DDBJ databases">
        <authorList>
            <person name="Palmer J.M."/>
        </authorList>
    </citation>
    <scope>NUCLEOTIDE SEQUENCE [LARGE SCALE GENOMIC DNA]</scope>
    <source>
        <strain evidence="2">if_2019</strain>
        <tissue evidence="1">Muscle</tissue>
    </source>
</reference>
<evidence type="ECO:0000313" key="2">
    <source>
        <dbReference type="Proteomes" id="UP001482620"/>
    </source>
</evidence>
<comment type="caution">
    <text evidence="1">The sequence shown here is derived from an EMBL/GenBank/DDBJ whole genome shotgun (WGS) entry which is preliminary data.</text>
</comment>
<dbReference type="Proteomes" id="UP001482620">
    <property type="component" value="Unassembled WGS sequence"/>
</dbReference>
<organism evidence="1 2">
    <name type="scientific">Ilyodon furcidens</name>
    <name type="common">goldbreast splitfin</name>
    <dbReference type="NCBI Taxonomy" id="33524"/>
    <lineage>
        <taxon>Eukaryota</taxon>
        <taxon>Metazoa</taxon>
        <taxon>Chordata</taxon>
        <taxon>Craniata</taxon>
        <taxon>Vertebrata</taxon>
        <taxon>Euteleostomi</taxon>
        <taxon>Actinopterygii</taxon>
        <taxon>Neopterygii</taxon>
        <taxon>Teleostei</taxon>
        <taxon>Neoteleostei</taxon>
        <taxon>Acanthomorphata</taxon>
        <taxon>Ovalentaria</taxon>
        <taxon>Atherinomorphae</taxon>
        <taxon>Cyprinodontiformes</taxon>
        <taxon>Goodeidae</taxon>
        <taxon>Ilyodon</taxon>
    </lineage>
</organism>
<protein>
    <submittedName>
        <fullName evidence="1">Uncharacterized protein</fullName>
    </submittedName>
</protein>
<gene>
    <name evidence="1" type="ORF">ILYODFUR_034902</name>
</gene>